<dbReference type="EMBL" id="JANBVB010000016">
    <property type="protein sequence ID" value="KAJ2899868.1"/>
    <property type="molecule type" value="Genomic_DNA"/>
</dbReference>
<evidence type="ECO:0000313" key="1">
    <source>
        <dbReference type="EMBL" id="KAJ2899868.1"/>
    </source>
</evidence>
<organism evidence="1 2">
    <name type="scientific">Coemansia aciculifera</name>
    <dbReference type="NCBI Taxonomy" id="417176"/>
    <lineage>
        <taxon>Eukaryota</taxon>
        <taxon>Fungi</taxon>
        <taxon>Fungi incertae sedis</taxon>
        <taxon>Zoopagomycota</taxon>
        <taxon>Kickxellomycotina</taxon>
        <taxon>Kickxellomycetes</taxon>
        <taxon>Kickxellales</taxon>
        <taxon>Kickxellaceae</taxon>
        <taxon>Coemansia</taxon>
    </lineage>
</organism>
<protein>
    <submittedName>
        <fullName evidence="1">Uncharacterized protein</fullName>
    </submittedName>
</protein>
<comment type="caution">
    <text evidence="1">The sequence shown here is derived from an EMBL/GenBank/DDBJ whole genome shotgun (WGS) entry which is preliminary data.</text>
</comment>
<proteinExistence type="predicted"/>
<reference evidence="1" key="1">
    <citation type="submission" date="2022-07" db="EMBL/GenBank/DDBJ databases">
        <title>Phylogenomic reconstructions and comparative analyses of Kickxellomycotina fungi.</title>
        <authorList>
            <person name="Reynolds N.K."/>
            <person name="Stajich J.E."/>
            <person name="Barry K."/>
            <person name="Grigoriev I.V."/>
            <person name="Crous P."/>
            <person name="Smith M.E."/>
        </authorList>
    </citation>
    <scope>NUCLEOTIDE SEQUENCE</scope>
    <source>
        <strain evidence="1">CBS 190363</strain>
    </source>
</reference>
<accession>A0ACC1M8F9</accession>
<gene>
    <name evidence="1" type="ORF">IWW38_000820</name>
</gene>
<name>A0ACC1M8F9_9FUNG</name>
<dbReference type="Proteomes" id="UP001139981">
    <property type="component" value="Unassembled WGS sequence"/>
</dbReference>
<sequence>MSQREQFRGDTHEQDVVAYAKRKREEEKEEEYERTTREQQQPHSRGGGGIDLDLIDEVIDDAEDRALTDEALAKRRQAMAEFERKKLARTIALPTDDKLVKEQLRKHGHPICLFGEDAGDRRNRLRYILSKLAMEQRASGDPADAMEGSDDDNAMDEDEEVQVEEFYTEGSDDLLKARRDIAVFSLARARARTERQREDCKVGLADVRKRRQDLVKRLDTYSLYGSQVGDTRPVSRILFSPDCKSLLTSSWSGAIKLWDAPQCLLKRTYCGHADRIGGISFHPQATLGLGDETADFASGAADTLIYLWSLNKERPIAKLQGHQSRVVHVQHHPSGSYLGSASYDGSWRLWDIVTQKELLLQEGHSREIFALRFQCDGALVATGGLDGICRVWDMRSGRSLVTIEGHAKEIFGIDWSPNGYQVATGSADNTVRIFDMRKLGSIYQIPAHKSLITDVRFFHASSSTLTKKGESQDMDVAGDNDDDDAQFGDRLCDGQYLVSASNDGLVNIWSAGDWKLQKSLAGHVGKVMSVDIARDGSYIASAGYDRTFKLWGPEESY</sequence>
<keyword evidence="2" id="KW-1185">Reference proteome</keyword>
<evidence type="ECO:0000313" key="2">
    <source>
        <dbReference type="Proteomes" id="UP001139981"/>
    </source>
</evidence>